<feature type="region of interest" description="Disordered" evidence="1">
    <location>
        <begin position="1"/>
        <end position="71"/>
    </location>
</feature>
<feature type="compositionally biased region" description="Basic and acidic residues" evidence="1">
    <location>
        <begin position="44"/>
        <end position="60"/>
    </location>
</feature>
<sequence>MHQEQSASDARRGGSPRPGAGGGQIRHGPTLRGARTAPVPGAVVHRDGRPRGSGARRDGPGRIPAAGGVRT</sequence>
<evidence type="ECO:0000256" key="1">
    <source>
        <dbReference type="SAM" id="MobiDB-lite"/>
    </source>
</evidence>
<evidence type="ECO:0000313" key="2">
    <source>
        <dbReference type="EMBL" id="EMF54518.1"/>
    </source>
</evidence>
<accession>M3EZ22</accession>
<dbReference type="EMBL" id="KB405078">
    <property type="protein sequence ID" value="EMF54518.1"/>
    <property type="molecule type" value="Genomic_DNA"/>
</dbReference>
<organism evidence="2 3">
    <name type="scientific">Streptomyces bottropensis ATCC 25435</name>
    <dbReference type="NCBI Taxonomy" id="1054862"/>
    <lineage>
        <taxon>Bacteria</taxon>
        <taxon>Bacillati</taxon>
        <taxon>Actinomycetota</taxon>
        <taxon>Actinomycetes</taxon>
        <taxon>Kitasatosporales</taxon>
        <taxon>Streptomycetaceae</taxon>
        <taxon>Streptomyces</taxon>
    </lineage>
</organism>
<dbReference type="Proteomes" id="UP000030760">
    <property type="component" value="Unassembled WGS sequence"/>
</dbReference>
<name>M3EZ22_9ACTN</name>
<proteinExistence type="predicted"/>
<reference evidence="3" key="1">
    <citation type="journal article" date="2013" name="Genome Announc.">
        <title>Draft Genome Sequence of Streptomyces bottropensis ATCC 25435, a Bottromycin-Producing Actinomycete.</title>
        <authorList>
            <person name="Zhang H."/>
            <person name="Zhou W."/>
            <person name="Zhuang Y."/>
            <person name="Liang X."/>
            <person name="Liu T."/>
        </authorList>
    </citation>
    <scope>NUCLEOTIDE SEQUENCE [LARGE SCALE GENOMIC DNA]</scope>
    <source>
        <strain evidence="3">ATCC 25435</strain>
    </source>
</reference>
<evidence type="ECO:0000313" key="3">
    <source>
        <dbReference type="Proteomes" id="UP000030760"/>
    </source>
</evidence>
<dbReference type="AlphaFoldDB" id="M3EZ22"/>
<gene>
    <name evidence="2" type="ORF">SBD_4186</name>
</gene>
<protein>
    <submittedName>
        <fullName evidence="2">Uncharacterized protein</fullName>
    </submittedName>
</protein>